<dbReference type="Proteomes" id="UP000095287">
    <property type="component" value="Unplaced"/>
</dbReference>
<evidence type="ECO:0000313" key="2">
    <source>
        <dbReference type="Proteomes" id="UP000095287"/>
    </source>
</evidence>
<protein>
    <submittedName>
        <fullName evidence="3">Uncharacterized protein</fullName>
    </submittedName>
</protein>
<evidence type="ECO:0000256" key="1">
    <source>
        <dbReference type="SAM" id="MobiDB-lite"/>
    </source>
</evidence>
<organism evidence="2 3">
    <name type="scientific">Steinernema glaseri</name>
    <dbReference type="NCBI Taxonomy" id="37863"/>
    <lineage>
        <taxon>Eukaryota</taxon>
        <taxon>Metazoa</taxon>
        <taxon>Ecdysozoa</taxon>
        <taxon>Nematoda</taxon>
        <taxon>Chromadorea</taxon>
        <taxon>Rhabditida</taxon>
        <taxon>Tylenchina</taxon>
        <taxon>Panagrolaimomorpha</taxon>
        <taxon>Strongyloidoidea</taxon>
        <taxon>Steinernematidae</taxon>
        <taxon>Steinernema</taxon>
    </lineage>
</organism>
<accession>A0A1I7YHR1</accession>
<feature type="region of interest" description="Disordered" evidence="1">
    <location>
        <begin position="433"/>
        <end position="453"/>
    </location>
</feature>
<evidence type="ECO:0000313" key="3">
    <source>
        <dbReference type="WBParaSite" id="L893_g16460.t2"/>
    </source>
</evidence>
<reference evidence="3" key="1">
    <citation type="submission" date="2016-11" db="UniProtKB">
        <authorList>
            <consortium name="WormBaseParasite"/>
        </authorList>
    </citation>
    <scope>IDENTIFICATION</scope>
</reference>
<proteinExistence type="predicted"/>
<feature type="compositionally biased region" description="Polar residues" evidence="1">
    <location>
        <begin position="440"/>
        <end position="453"/>
    </location>
</feature>
<keyword evidence="2" id="KW-1185">Reference proteome</keyword>
<sequence length="453" mass="49919">MDFLHNCLPLTLYCSVFLYSAPNAHQSPHIHEKVPPSHKNRNILQTLCFRGQLLLECNRSATPVIRSTASGAMSLKNRSARSAIITALPSSESAPESFDNNASHATPEPLPPFYVRIWNRLCSIYQTIVNILRITWQILVLMYRYPNASRNAVMIGYRALLISYQYELWTLRGLCGFETKKAPPVKEIPKKVEAQPSSTRTAEPHHLVLECGHGTKAVDERELLQPPSEKLAPQEGVNGSVVLRGAITYLDAHEGVRESQEKRLRLAVVKLLQAVDLNCPPSEKLAPQEGVDGGAMLQGAITYLNAHEGVRESGEEGPRLAVVKLLQAVDLDSVDRLSRGILERCLGEARGAAVDDEVVVFEVGVGHAVRRHCEGLIHEINRVDDGEQLGASHDHEGVDRLHRRGCQFSGTARNSAITLFGSNTKFVISEKTITGRERGSPNSARIGSMQRSS</sequence>
<dbReference type="AlphaFoldDB" id="A0A1I7YHR1"/>
<dbReference type="WBParaSite" id="L893_g16460.t2">
    <property type="protein sequence ID" value="L893_g16460.t2"/>
    <property type="gene ID" value="L893_g16460"/>
</dbReference>
<name>A0A1I7YHR1_9BILA</name>